<dbReference type="EMBL" id="GBHO01029769">
    <property type="protein sequence ID" value="JAG13835.1"/>
    <property type="molecule type" value="Transcribed_RNA"/>
</dbReference>
<evidence type="ECO:0000313" key="4">
    <source>
        <dbReference type="EMBL" id="JAG13837.1"/>
    </source>
</evidence>
<dbReference type="EMBL" id="GBHO01029772">
    <property type="protein sequence ID" value="JAG13832.1"/>
    <property type="molecule type" value="Transcribed_RNA"/>
</dbReference>
<evidence type="ECO:0000313" key="3">
    <source>
        <dbReference type="EMBL" id="JAG13836.1"/>
    </source>
</evidence>
<gene>
    <name evidence="3" type="primary">ilvD_0</name>
    <name evidence="2" type="synonym">ilvD_1</name>
    <name evidence="4" type="synonym">ilvD_2</name>
    <name evidence="1" type="synonym">ilvD_5</name>
    <name evidence="2" type="ORF">CM83_5254</name>
    <name evidence="3" type="ORF">CM83_5255</name>
    <name evidence="4" type="ORF">CM83_5256</name>
    <name evidence="1" type="ORF">CM83_5257</name>
    <name evidence="5" type="ORF">g.14983</name>
</gene>
<proteinExistence type="predicted"/>
<dbReference type="EMBL" id="GBHO01029768">
    <property type="protein sequence ID" value="JAG13836.1"/>
    <property type="molecule type" value="Transcribed_RNA"/>
</dbReference>
<feature type="non-terminal residue" evidence="3">
    <location>
        <position position="152"/>
    </location>
</feature>
<dbReference type="AlphaFoldDB" id="A0A0A9X2D9"/>
<evidence type="ECO:0000313" key="2">
    <source>
        <dbReference type="EMBL" id="JAG13835.1"/>
    </source>
</evidence>
<evidence type="ECO:0000313" key="5">
    <source>
        <dbReference type="EMBL" id="JAQ15778.1"/>
    </source>
</evidence>
<dbReference type="EMBL" id="GBHO01029767">
    <property type="protein sequence ID" value="JAG13837.1"/>
    <property type="molecule type" value="Transcribed_RNA"/>
</dbReference>
<sequence length="152" mass="16939">MPYLDVMTRTAVVEYFCKNQLDALQNSIFLRLRVPQNLQKKEAVETQAPSVEPIFTNSPCTHTSHLSTDYNISSDADVLANEVPCITKESILQADTDVTNGGSFSPMAILREMERLSIIRINSTNLVVPIRTLRSSSTPDSTHASNNQQQQQ</sequence>
<name>A0A0A9X2D9_LYGHE</name>
<protein>
    <submittedName>
        <fullName evidence="3">Dihydroxy-acid dehydratase</fullName>
    </submittedName>
</protein>
<accession>A0A0A9X2D9</accession>
<evidence type="ECO:0000313" key="1">
    <source>
        <dbReference type="EMBL" id="JAG13832.1"/>
    </source>
</evidence>
<dbReference type="EMBL" id="GDHC01002851">
    <property type="protein sequence ID" value="JAQ15778.1"/>
    <property type="molecule type" value="Transcribed_RNA"/>
</dbReference>
<reference evidence="3" key="1">
    <citation type="journal article" date="2014" name="PLoS ONE">
        <title>Transcriptome-Based Identification of ABC Transporters in the Western Tarnished Plant Bug Lygus hesperus.</title>
        <authorList>
            <person name="Hull J.J."/>
            <person name="Chaney K."/>
            <person name="Geib S.M."/>
            <person name="Fabrick J.A."/>
            <person name="Brent C.S."/>
            <person name="Walsh D."/>
            <person name="Lavine L.C."/>
        </authorList>
    </citation>
    <scope>NUCLEOTIDE SEQUENCE</scope>
</reference>
<reference evidence="5" key="3">
    <citation type="journal article" date="2016" name="Gigascience">
        <title>De novo construction of an expanded transcriptome assembly for the western tarnished plant bug, Lygus hesperus.</title>
        <authorList>
            <person name="Tassone E.E."/>
            <person name="Geib S.M."/>
            <person name="Hall B."/>
            <person name="Fabrick J.A."/>
            <person name="Brent C.S."/>
            <person name="Hull J.J."/>
        </authorList>
    </citation>
    <scope>NUCLEOTIDE SEQUENCE</scope>
</reference>
<organism evidence="3">
    <name type="scientific">Lygus hesperus</name>
    <name type="common">Western plant bug</name>
    <dbReference type="NCBI Taxonomy" id="30085"/>
    <lineage>
        <taxon>Eukaryota</taxon>
        <taxon>Metazoa</taxon>
        <taxon>Ecdysozoa</taxon>
        <taxon>Arthropoda</taxon>
        <taxon>Hexapoda</taxon>
        <taxon>Insecta</taxon>
        <taxon>Pterygota</taxon>
        <taxon>Neoptera</taxon>
        <taxon>Paraneoptera</taxon>
        <taxon>Hemiptera</taxon>
        <taxon>Heteroptera</taxon>
        <taxon>Panheteroptera</taxon>
        <taxon>Cimicomorpha</taxon>
        <taxon>Miridae</taxon>
        <taxon>Mirini</taxon>
        <taxon>Lygus</taxon>
    </lineage>
</organism>
<reference evidence="3" key="2">
    <citation type="submission" date="2014-07" db="EMBL/GenBank/DDBJ databases">
        <authorList>
            <person name="Hull J."/>
        </authorList>
    </citation>
    <scope>NUCLEOTIDE SEQUENCE</scope>
</reference>